<evidence type="ECO:0008006" key="4">
    <source>
        <dbReference type="Google" id="ProtNLM"/>
    </source>
</evidence>
<comment type="caution">
    <text evidence="2">The sequence shown here is derived from an EMBL/GenBank/DDBJ whole genome shotgun (WGS) entry which is preliminary data.</text>
</comment>
<dbReference type="Proteomes" id="UP000243073">
    <property type="component" value="Unassembled WGS sequence"/>
</dbReference>
<dbReference type="OrthoDB" id="5901526at2"/>
<reference evidence="2 3" key="1">
    <citation type="submission" date="2016-07" db="EMBL/GenBank/DDBJ databases">
        <title>Draft Genome Sequence of Oceanisphaera psychrotolerans, isolated from coastal sediment samples.</title>
        <authorList>
            <person name="Zhuo S."/>
            <person name="Ruan Z."/>
        </authorList>
    </citation>
    <scope>NUCLEOTIDE SEQUENCE [LARGE SCALE GENOMIC DNA]</scope>
    <source>
        <strain evidence="2 3">LAM-WHM-ZC</strain>
    </source>
</reference>
<evidence type="ECO:0000256" key="1">
    <source>
        <dbReference type="SAM" id="SignalP"/>
    </source>
</evidence>
<protein>
    <recommendedName>
        <fullName evidence="4">Outer membrane protein beta-barrel domain-containing protein</fullName>
    </recommendedName>
</protein>
<keyword evidence="3" id="KW-1185">Reference proteome</keyword>
<dbReference type="EMBL" id="MDKE01000024">
    <property type="protein sequence ID" value="OIN08955.1"/>
    <property type="molecule type" value="Genomic_DNA"/>
</dbReference>
<name>A0A1J4QCD4_9GAMM</name>
<evidence type="ECO:0000313" key="3">
    <source>
        <dbReference type="Proteomes" id="UP000243073"/>
    </source>
</evidence>
<feature type="chain" id="PRO_5009632292" description="Outer membrane protein beta-barrel domain-containing protein" evidence="1">
    <location>
        <begin position="21"/>
        <end position="100"/>
    </location>
</feature>
<accession>A0A1J4QCD4</accession>
<organism evidence="2 3">
    <name type="scientific">Oceanisphaera psychrotolerans</name>
    <dbReference type="NCBI Taxonomy" id="1414654"/>
    <lineage>
        <taxon>Bacteria</taxon>
        <taxon>Pseudomonadati</taxon>
        <taxon>Pseudomonadota</taxon>
        <taxon>Gammaproteobacteria</taxon>
        <taxon>Aeromonadales</taxon>
        <taxon>Aeromonadaceae</taxon>
        <taxon>Oceanisphaera</taxon>
    </lineage>
</organism>
<gene>
    <name evidence="2" type="ORF">BFR47_14950</name>
</gene>
<keyword evidence="1" id="KW-0732">Signal</keyword>
<dbReference type="RefSeq" id="WP_071472969.1">
    <property type="nucleotide sequence ID" value="NZ_MDKE01000024.1"/>
</dbReference>
<evidence type="ECO:0000313" key="2">
    <source>
        <dbReference type="EMBL" id="OIN08955.1"/>
    </source>
</evidence>
<sequence length="100" mass="10982">MMIRSLSAGLCLLAMAGAHAQPYSSTTPHMYAQPEFYVGLNYAQLQFDIENDFIDDALDESIDWNTVGINLGVQPSPYLAFEGRYGRGMGSEDLVDGTIK</sequence>
<feature type="signal peptide" evidence="1">
    <location>
        <begin position="1"/>
        <end position="20"/>
    </location>
</feature>
<dbReference type="AlphaFoldDB" id="A0A1J4QCD4"/>
<proteinExistence type="predicted"/>